<keyword evidence="3" id="KW-1185">Reference proteome</keyword>
<evidence type="ECO:0000256" key="1">
    <source>
        <dbReference type="SAM" id="MobiDB-lite"/>
    </source>
</evidence>
<name>A0A919RLD3_9ACTN</name>
<organism evidence="2 3">
    <name type="scientific">Sinosporangium siamense</name>
    <dbReference type="NCBI Taxonomy" id="1367973"/>
    <lineage>
        <taxon>Bacteria</taxon>
        <taxon>Bacillati</taxon>
        <taxon>Actinomycetota</taxon>
        <taxon>Actinomycetes</taxon>
        <taxon>Streptosporangiales</taxon>
        <taxon>Streptosporangiaceae</taxon>
        <taxon>Sinosporangium</taxon>
    </lineage>
</organism>
<dbReference type="AlphaFoldDB" id="A0A919RLD3"/>
<dbReference type="Proteomes" id="UP000606172">
    <property type="component" value="Unassembled WGS sequence"/>
</dbReference>
<evidence type="ECO:0000313" key="3">
    <source>
        <dbReference type="Proteomes" id="UP000606172"/>
    </source>
</evidence>
<protein>
    <submittedName>
        <fullName evidence="2">Uncharacterized protein</fullName>
    </submittedName>
</protein>
<feature type="compositionally biased region" description="Basic and acidic residues" evidence="1">
    <location>
        <begin position="36"/>
        <end position="59"/>
    </location>
</feature>
<feature type="region of interest" description="Disordered" evidence="1">
    <location>
        <begin position="36"/>
        <end position="65"/>
    </location>
</feature>
<comment type="caution">
    <text evidence="2">The sequence shown here is derived from an EMBL/GenBank/DDBJ whole genome shotgun (WGS) entry which is preliminary data.</text>
</comment>
<reference evidence="2" key="1">
    <citation type="submission" date="2021-01" db="EMBL/GenBank/DDBJ databases">
        <title>Whole genome shotgun sequence of Sinosporangium siamense NBRC 109515.</title>
        <authorList>
            <person name="Komaki H."/>
            <person name="Tamura T."/>
        </authorList>
    </citation>
    <scope>NUCLEOTIDE SEQUENCE</scope>
    <source>
        <strain evidence="2">NBRC 109515</strain>
    </source>
</reference>
<proteinExistence type="predicted"/>
<dbReference type="EMBL" id="BOOW01000028">
    <property type="protein sequence ID" value="GII94241.1"/>
    <property type="molecule type" value="Genomic_DNA"/>
</dbReference>
<accession>A0A919RLD3</accession>
<sequence>MALDAAQLEKQNLIDRALPLDGSHIAAFRAGEKCEPAVGRPRHDVHPSDELGRLVDEQTHPGGPM</sequence>
<gene>
    <name evidence="2" type="ORF">Ssi02_44720</name>
</gene>
<evidence type="ECO:0000313" key="2">
    <source>
        <dbReference type="EMBL" id="GII94241.1"/>
    </source>
</evidence>